<feature type="non-terminal residue" evidence="1">
    <location>
        <position position="1"/>
    </location>
</feature>
<dbReference type="AlphaFoldDB" id="A0A4V6T5D1"/>
<dbReference type="GO" id="GO:0016705">
    <property type="term" value="F:oxidoreductase activity, acting on paired donors, with incorporation or reduction of molecular oxygen"/>
    <property type="evidence" value="ECO:0007669"/>
    <property type="project" value="InterPro"/>
</dbReference>
<proteinExistence type="predicted"/>
<feature type="non-terminal residue" evidence="1">
    <location>
        <position position="241"/>
    </location>
</feature>
<dbReference type="GO" id="GO:0005506">
    <property type="term" value="F:iron ion binding"/>
    <property type="evidence" value="ECO:0007669"/>
    <property type="project" value="InterPro"/>
</dbReference>
<sequence>QFTPPAELRHLPRVPILPLLWSFVKGEVEDVSIKRLTVPFAKQQKEGIARDLSADIETWQKEESPDESLLWRFVGRTNVILSNGSSWKRHSHVVRSALGHTIPIGDFVTLAHKLFGVMGQGGCLKWDDLTMRFTLDAVGTTTFGHDFKAISEMESPFVRDYNSVMESIASVPYIVFPILERLLPRPAVIKKIDLLVSMFSQILEEKKHNKGDDMLTFMLEDPEISDIEFRDNMVVFFIAGH</sequence>
<name>A0A4V6T5D1_DENBC</name>
<dbReference type="GO" id="GO:0020037">
    <property type="term" value="F:heme binding"/>
    <property type="evidence" value="ECO:0007669"/>
    <property type="project" value="InterPro"/>
</dbReference>
<dbReference type="Gene3D" id="1.10.630.10">
    <property type="entry name" value="Cytochrome P450"/>
    <property type="match status" value="1"/>
</dbReference>
<dbReference type="SUPFAM" id="SSF48264">
    <property type="entry name" value="Cytochrome P450"/>
    <property type="match status" value="1"/>
</dbReference>
<gene>
    <name evidence="1" type="ORF">K435DRAFT_566590</name>
</gene>
<dbReference type="EMBL" id="ML179234">
    <property type="protein sequence ID" value="THU94005.1"/>
    <property type="molecule type" value="Genomic_DNA"/>
</dbReference>
<evidence type="ECO:0008006" key="3">
    <source>
        <dbReference type="Google" id="ProtNLM"/>
    </source>
</evidence>
<accession>A0A4V6T5D1</accession>
<organism evidence="1 2">
    <name type="scientific">Dendrothele bispora (strain CBS 962.96)</name>
    <dbReference type="NCBI Taxonomy" id="1314807"/>
    <lineage>
        <taxon>Eukaryota</taxon>
        <taxon>Fungi</taxon>
        <taxon>Dikarya</taxon>
        <taxon>Basidiomycota</taxon>
        <taxon>Agaricomycotina</taxon>
        <taxon>Agaricomycetes</taxon>
        <taxon>Agaricomycetidae</taxon>
        <taxon>Agaricales</taxon>
        <taxon>Agaricales incertae sedis</taxon>
        <taxon>Dendrothele</taxon>
    </lineage>
</organism>
<dbReference type="OrthoDB" id="1470350at2759"/>
<dbReference type="GO" id="GO:0004497">
    <property type="term" value="F:monooxygenase activity"/>
    <property type="evidence" value="ECO:0007669"/>
    <property type="project" value="InterPro"/>
</dbReference>
<reference evidence="1 2" key="1">
    <citation type="journal article" date="2019" name="Nat. Ecol. Evol.">
        <title>Megaphylogeny resolves global patterns of mushroom evolution.</title>
        <authorList>
            <person name="Varga T."/>
            <person name="Krizsan K."/>
            <person name="Foldi C."/>
            <person name="Dima B."/>
            <person name="Sanchez-Garcia M."/>
            <person name="Sanchez-Ramirez S."/>
            <person name="Szollosi G.J."/>
            <person name="Szarkandi J.G."/>
            <person name="Papp V."/>
            <person name="Albert L."/>
            <person name="Andreopoulos W."/>
            <person name="Angelini C."/>
            <person name="Antonin V."/>
            <person name="Barry K.W."/>
            <person name="Bougher N.L."/>
            <person name="Buchanan P."/>
            <person name="Buyck B."/>
            <person name="Bense V."/>
            <person name="Catcheside P."/>
            <person name="Chovatia M."/>
            <person name="Cooper J."/>
            <person name="Damon W."/>
            <person name="Desjardin D."/>
            <person name="Finy P."/>
            <person name="Geml J."/>
            <person name="Haridas S."/>
            <person name="Hughes K."/>
            <person name="Justo A."/>
            <person name="Karasinski D."/>
            <person name="Kautmanova I."/>
            <person name="Kiss B."/>
            <person name="Kocsube S."/>
            <person name="Kotiranta H."/>
            <person name="LaButti K.M."/>
            <person name="Lechner B.E."/>
            <person name="Liimatainen K."/>
            <person name="Lipzen A."/>
            <person name="Lukacs Z."/>
            <person name="Mihaltcheva S."/>
            <person name="Morgado L.N."/>
            <person name="Niskanen T."/>
            <person name="Noordeloos M.E."/>
            <person name="Ohm R.A."/>
            <person name="Ortiz-Santana B."/>
            <person name="Ovrebo C."/>
            <person name="Racz N."/>
            <person name="Riley R."/>
            <person name="Savchenko A."/>
            <person name="Shiryaev A."/>
            <person name="Soop K."/>
            <person name="Spirin V."/>
            <person name="Szebenyi C."/>
            <person name="Tomsovsky M."/>
            <person name="Tulloss R.E."/>
            <person name="Uehling J."/>
            <person name="Grigoriev I.V."/>
            <person name="Vagvolgyi C."/>
            <person name="Papp T."/>
            <person name="Martin F.M."/>
            <person name="Miettinen O."/>
            <person name="Hibbett D.S."/>
            <person name="Nagy L.G."/>
        </authorList>
    </citation>
    <scope>NUCLEOTIDE SEQUENCE [LARGE SCALE GENOMIC DNA]</scope>
    <source>
        <strain evidence="1 2">CBS 962.96</strain>
    </source>
</reference>
<protein>
    <recommendedName>
        <fullName evidence="3">Cytochrome P450</fullName>
    </recommendedName>
</protein>
<keyword evidence="2" id="KW-1185">Reference proteome</keyword>
<dbReference type="InterPro" id="IPR036396">
    <property type="entry name" value="Cyt_P450_sf"/>
</dbReference>
<evidence type="ECO:0000313" key="1">
    <source>
        <dbReference type="EMBL" id="THU94005.1"/>
    </source>
</evidence>
<dbReference type="Proteomes" id="UP000297245">
    <property type="component" value="Unassembled WGS sequence"/>
</dbReference>
<evidence type="ECO:0000313" key="2">
    <source>
        <dbReference type="Proteomes" id="UP000297245"/>
    </source>
</evidence>